<evidence type="ECO:0000256" key="1">
    <source>
        <dbReference type="SAM" id="MobiDB-lite"/>
    </source>
</evidence>
<keyword evidence="3" id="KW-1185">Reference proteome</keyword>
<organism evidence="2 3">
    <name type="scientific">Rotaria magnacalcarata</name>
    <dbReference type="NCBI Taxonomy" id="392030"/>
    <lineage>
        <taxon>Eukaryota</taxon>
        <taxon>Metazoa</taxon>
        <taxon>Spiralia</taxon>
        <taxon>Gnathifera</taxon>
        <taxon>Rotifera</taxon>
        <taxon>Eurotatoria</taxon>
        <taxon>Bdelloidea</taxon>
        <taxon>Philodinida</taxon>
        <taxon>Philodinidae</taxon>
        <taxon>Rotaria</taxon>
    </lineage>
</organism>
<dbReference type="Proteomes" id="UP000663866">
    <property type="component" value="Unassembled WGS sequence"/>
</dbReference>
<name>A0A820Y1E9_9BILA</name>
<feature type="non-terminal residue" evidence="2">
    <location>
        <position position="1"/>
    </location>
</feature>
<protein>
    <submittedName>
        <fullName evidence="2">Uncharacterized protein</fullName>
    </submittedName>
</protein>
<gene>
    <name evidence="2" type="ORF">OVN521_LOCUS42702</name>
</gene>
<proteinExistence type="predicted"/>
<comment type="caution">
    <text evidence="2">The sequence shown here is derived from an EMBL/GenBank/DDBJ whole genome shotgun (WGS) entry which is preliminary data.</text>
</comment>
<feature type="region of interest" description="Disordered" evidence="1">
    <location>
        <begin position="104"/>
        <end position="190"/>
    </location>
</feature>
<dbReference type="AlphaFoldDB" id="A0A820Y1E9"/>
<feature type="compositionally biased region" description="Low complexity" evidence="1">
    <location>
        <begin position="136"/>
        <end position="150"/>
    </location>
</feature>
<feature type="compositionally biased region" description="Low complexity" evidence="1">
    <location>
        <begin position="172"/>
        <end position="188"/>
    </location>
</feature>
<sequence length="203" mass="23027">YIRRRKNGQKRRSILVKRRTPINKPLKNESIITHDDSCIADKTVDDNDEHSQEYKPRRPVSIIYESTEEETSAPVVPSPKIAVKPPILKQLKLDQFLTVIPPEVDPLANEEPDIKSENSEEIHLQSRRISRNTRLNSTSKFENSSESSNKPDLNYQDSLTRQISESDLSVASSNDTTTTTNTLSSSSTFNMDRSLPLKKCSLT</sequence>
<reference evidence="2" key="1">
    <citation type="submission" date="2021-02" db="EMBL/GenBank/DDBJ databases">
        <authorList>
            <person name="Nowell W R."/>
        </authorList>
    </citation>
    <scope>NUCLEOTIDE SEQUENCE</scope>
</reference>
<evidence type="ECO:0000313" key="3">
    <source>
        <dbReference type="Proteomes" id="UP000663866"/>
    </source>
</evidence>
<accession>A0A820Y1E9</accession>
<feature type="compositionally biased region" description="Polar residues" evidence="1">
    <location>
        <begin position="155"/>
        <end position="171"/>
    </location>
</feature>
<dbReference type="EMBL" id="CAJOBG010059185">
    <property type="protein sequence ID" value="CAF4539568.1"/>
    <property type="molecule type" value="Genomic_DNA"/>
</dbReference>
<evidence type="ECO:0000313" key="2">
    <source>
        <dbReference type="EMBL" id="CAF4539568.1"/>
    </source>
</evidence>
<feature type="non-terminal residue" evidence="2">
    <location>
        <position position="203"/>
    </location>
</feature>
<feature type="compositionally biased region" description="Basic and acidic residues" evidence="1">
    <location>
        <begin position="112"/>
        <end position="124"/>
    </location>
</feature>